<evidence type="ECO:0000313" key="2">
    <source>
        <dbReference type="EMBL" id="KNC86123.1"/>
    </source>
</evidence>
<feature type="compositionally biased region" description="Acidic residues" evidence="1">
    <location>
        <begin position="26"/>
        <end position="36"/>
    </location>
</feature>
<proteinExistence type="predicted"/>
<dbReference type="AlphaFoldDB" id="A0A0L0GD19"/>
<dbReference type="EMBL" id="KQ241667">
    <property type="protein sequence ID" value="KNC86123.1"/>
    <property type="molecule type" value="Genomic_DNA"/>
</dbReference>
<feature type="region of interest" description="Disordered" evidence="1">
    <location>
        <begin position="17"/>
        <end position="36"/>
    </location>
</feature>
<dbReference type="RefSeq" id="XP_014160025.1">
    <property type="nucleotide sequence ID" value="XM_014304550.1"/>
</dbReference>
<dbReference type="GeneID" id="25902243"/>
<organism evidence="2 3">
    <name type="scientific">Sphaeroforma arctica JP610</name>
    <dbReference type="NCBI Taxonomy" id="667725"/>
    <lineage>
        <taxon>Eukaryota</taxon>
        <taxon>Ichthyosporea</taxon>
        <taxon>Ichthyophonida</taxon>
        <taxon>Sphaeroforma</taxon>
    </lineage>
</organism>
<name>A0A0L0GD19_9EUKA</name>
<gene>
    <name evidence="2" type="ORF">SARC_01739</name>
</gene>
<accession>A0A0L0GD19</accession>
<evidence type="ECO:0000256" key="1">
    <source>
        <dbReference type="SAM" id="MobiDB-lite"/>
    </source>
</evidence>
<dbReference type="Proteomes" id="UP000054560">
    <property type="component" value="Unassembled WGS sequence"/>
</dbReference>
<sequence length="84" mass="8668">MSDGGTSVSLTADNFASIAPDIPMGDGDEMADVPIDDGDAMADVDIEGQYEMAVQTDGASTDSPGMPRTHAGVTFVDEPTMRVT</sequence>
<feature type="region of interest" description="Disordered" evidence="1">
    <location>
        <begin position="55"/>
        <end position="84"/>
    </location>
</feature>
<protein>
    <submittedName>
        <fullName evidence="2">Uncharacterized protein</fullName>
    </submittedName>
</protein>
<keyword evidence="3" id="KW-1185">Reference proteome</keyword>
<evidence type="ECO:0000313" key="3">
    <source>
        <dbReference type="Proteomes" id="UP000054560"/>
    </source>
</evidence>
<reference evidence="2 3" key="1">
    <citation type="submission" date="2011-02" db="EMBL/GenBank/DDBJ databases">
        <title>The Genome Sequence of Sphaeroforma arctica JP610.</title>
        <authorList>
            <consortium name="The Broad Institute Genome Sequencing Platform"/>
            <person name="Russ C."/>
            <person name="Cuomo C."/>
            <person name="Young S.K."/>
            <person name="Zeng Q."/>
            <person name="Gargeya S."/>
            <person name="Alvarado L."/>
            <person name="Berlin A."/>
            <person name="Chapman S.B."/>
            <person name="Chen Z."/>
            <person name="Freedman E."/>
            <person name="Gellesch M."/>
            <person name="Goldberg J."/>
            <person name="Griggs A."/>
            <person name="Gujja S."/>
            <person name="Heilman E."/>
            <person name="Heiman D."/>
            <person name="Howarth C."/>
            <person name="Mehta T."/>
            <person name="Neiman D."/>
            <person name="Pearson M."/>
            <person name="Roberts A."/>
            <person name="Saif S."/>
            <person name="Shea T."/>
            <person name="Shenoy N."/>
            <person name="Sisk P."/>
            <person name="Stolte C."/>
            <person name="Sykes S."/>
            <person name="White J."/>
            <person name="Yandava C."/>
            <person name="Burger G."/>
            <person name="Gray M.W."/>
            <person name="Holland P.W.H."/>
            <person name="King N."/>
            <person name="Lang F.B.F."/>
            <person name="Roger A.J."/>
            <person name="Ruiz-Trillo I."/>
            <person name="Haas B."/>
            <person name="Nusbaum C."/>
            <person name="Birren B."/>
        </authorList>
    </citation>
    <scope>NUCLEOTIDE SEQUENCE [LARGE SCALE GENOMIC DNA]</scope>
    <source>
        <strain evidence="2 3">JP610</strain>
    </source>
</reference>